<organism evidence="1 2">
    <name type="scientific">Pieris brassicae</name>
    <name type="common">White butterfly</name>
    <name type="synonym">Large white butterfly</name>
    <dbReference type="NCBI Taxonomy" id="7116"/>
    <lineage>
        <taxon>Eukaryota</taxon>
        <taxon>Metazoa</taxon>
        <taxon>Ecdysozoa</taxon>
        <taxon>Arthropoda</taxon>
        <taxon>Hexapoda</taxon>
        <taxon>Insecta</taxon>
        <taxon>Pterygota</taxon>
        <taxon>Neoptera</taxon>
        <taxon>Endopterygota</taxon>
        <taxon>Lepidoptera</taxon>
        <taxon>Glossata</taxon>
        <taxon>Ditrysia</taxon>
        <taxon>Papilionoidea</taxon>
        <taxon>Pieridae</taxon>
        <taxon>Pierinae</taxon>
        <taxon>Pieris</taxon>
    </lineage>
</organism>
<evidence type="ECO:0000313" key="1">
    <source>
        <dbReference type="EMBL" id="CAH3936871.1"/>
    </source>
</evidence>
<dbReference type="AlphaFoldDB" id="A0A9P0SV68"/>
<dbReference type="EMBL" id="CALOZG010000001">
    <property type="protein sequence ID" value="CAH3936871.1"/>
    <property type="molecule type" value="Genomic_DNA"/>
</dbReference>
<sequence>MTLKPSHRTFLSPFRRVIMHARDNPRTYILLAILTQSSVYTEPAIDKLLPAIRNRLRFATIYKHYNYATPAFSARCVGSPVLPFGASERPPSGPGVSHSQTLVVSPEAVQLSASAASCGEAAMTAANTDRGYSIFSE</sequence>
<comment type="caution">
    <text evidence="1">The sequence shown here is derived from an EMBL/GenBank/DDBJ whole genome shotgun (WGS) entry which is preliminary data.</text>
</comment>
<protein>
    <submittedName>
        <fullName evidence="1">Uncharacterized protein</fullName>
    </submittedName>
</protein>
<keyword evidence="2" id="KW-1185">Reference proteome</keyword>
<evidence type="ECO:0000313" key="2">
    <source>
        <dbReference type="Proteomes" id="UP001152562"/>
    </source>
</evidence>
<name>A0A9P0SV68_PIEBR</name>
<reference evidence="1" key="1">
    <citation type="submission" date="2022-05" db="EMBL/GenBank/DDBJ databases">
        <authorList>
            <person name="Okamura Y."/>
        </authorList>
    </citation>
    <scope>NUCLEOTIDE SEQUENCE</scope>
</reference>
<dbReference type="Proteomes" id="UP001152562">
    <property type="component" value="Unassembled WGS sequence"/>
</dbReference>
<gene>
    <name evidence="1" type="ORF">PIBRA_LOCUS1284</name>
</gene>
<proteinExistence type="predicted"/>
<accession>A0A9P0SV68</accession>